<dbReference type="PANTHER" id="PTHR36747:SF1">
    <property type="entry name" value="HYDROXYPROLINE-RICH GLYCOPROTEIN FAMILY PROTEIN"/>
    <property type="match status" value="1"/>
</dbReference>
<name>A0AAD4XW37_9MAGN</name>
<reference evidence="2" key="1">
    <citation type="submission" date="2022-04" db="EMBL/GenBank/DDBJ databases">
        <title>A functionally conserved STORR gene fusion in Papaver species that diverged 16.8 million years ago.</title>
        <authorList>
            <person name="Catania T."/>
        </authorList>
    </citation>
    <scope>NUCLEOTIDE SEQUENCE</scope>
    <source>
        <strain evidence="2">S-188037</strain>
    </source>
</reference>
<dbReference type="AlphaFoldDB" id="A0AAD4XW37"/>
<comment type="caution">
    <text evidence="2">The sequence shown here is derived from an EMBL/GenBank/DDBJ whole genome shotgun (WGS) entry which is preliminary data.</text>
</comment>
<feature type="region of interest" description="Disordered" evidence="1">
    <location>
        <begin position="1"/>
        <end position="25"/>
    </location>
</feature>
<evidence type="ECO:0000313" key="3">
    <source>
        <dbReference type="Proteomes" id="UP001202328"/>
    </source>
</evidence>
<dbReference type="PANTHER" id="PTHR36747">
    <property type="entry name" value="HYDROXYPROLINE-RICH GLYCOPROTEIN FAMILY PROTEIN"/>
    <property type="match status" value="1"/>
</dbReference>
<evidence type="ECO:0000256" key="1">
    <source>
        <dbReference type="SAM" id="MobiDB-lite"/>
    </source>
</evidence>
<sequence>MDTSPQTPKEIASETPPQTLNVDQKINPLRLPKAFKTFKCPERYMSPTDKLMSPVSKGLLARSKRPGSLIPPSANPPKILDKCFQDVGVSQV</sequence>
<dbReference type="EMBL" id="JAJJMB010002020">
    <property type="protein sequence ID" value="KAI3953723.1"/>
    <property type="molecule type" value="Genomic_DNA"/>
</dbReference>
<proteinExistence type="predicted"/>
<keyword evidence="3" id="KW-1185">Reference proteome</keyword>
<organism evidence="2 3">
    <name type="scientific">Papaver atlanticum</name>
    <dbReference type="NCBI Taxonomy" id="357466"/>
    <lineage>
        <taxon>Eukaryota</taxon>
        <taxon>Viridiplantae</taxon>
        <taxon>Streptophyta</taxon>
        <taxon>Embryophyta</taxon>
        <taxon>Tracheophyta</taxon>
        <taxon>Spermatophyta</taxon>
        <taxon>Magnoliopsida</taxon>
        <taxon>Ranunculales</taxon>
        <taxon>Papaveraceae</taxon>
        <taxon>Papaveroideae</taxon>
        <taxon>Papaver</taxon>
    </lineage>
</organism>
<gene>
    <name evidence="2" type="ORF">MKW98_017547</name>
</gene>
<protein>
    <submittedName>
        <fullName evidence="2">Uncharacterized protein</fullName>
    </submittedName>
</protein>
<dbReference type="Proteomes" id="UP001202328">
    <property type="component" value="Unassembled WGS sequence"/>
</dbReference>
<accession>A0AAD4XW37</accession>
<evidence type="ECO:0000313" key="2">
    <source>
        <dbReference type="EMBL" id="KAI3953723.1"/>
    </source>
</evidence>
<feature type="compositionally biased region" description="Polar residues" evidence="1">
    <location>
        <begin position="15"/>
        <end position="24"/>
    </location>
</feature>